<evidence type="ECO:0000313" key="3">
    <source>
        <dbReference type="Proteomes" id="UP000249300"/>
    </source>
</evidence>
<dbReference type="Proteomes" id="UP000249300">
    <property type="component" value="Chromosome 1"/>
</dbReference>
<keyword evidence="3" id="KW-1185">Reference proteome</keyword>
<dbReference type="RefSeq" id="WP_023936036.1">
    <property type="nucleotide sequence ID" value="NZ_FUXH01000005.1"/>
</dbReference>
<dbReference type="KEGG" id="pcre:NCTC12858_00179"/>
<organism evidence="2 3">
    <name type="scientific">Porphyromonas crevioricanis</name>
    <dbReference type="NCBI Taxonomy" id="393921"/>
    <lineage>
        <taxon>Bacteria</taxon>
        <taxon>Pseudomonadati</taxon>
        <taxon>Bacteroidota</taxon>
        <taxon>Bacteroidia</taxon>
        <taxon>Bacteroidales</taxon>
        <taxon>Porphyromonadaceae</taxon>
        <taxon>Porphyromonas</taxon>
    </lineage>
</organism>
<proteinExistence type="predicted"/>
<evidence type="ECO:0000256" key="1">
    <source>
        <dbReference type="SAM" id="SignalP"/>
    </source>
</evidence>
<feature type="signal peptide" evidence="1">
    <location>
        <begin position="1"/>
        <end position="18"/>
    </location>
</feature>
<evidence type="ECO:0000313" key="2">
    <source>
        <dbReference type="EMBL" id="SQH72365.1"/>
    </source>
</evidence>
<feature type="chain" id="PRO_5015938408" description="Lipoprotein" evidence="1">
    <location>
        <begin position="19"/>
        <end position="124"/>
    </location>
</feature>
<accession>A0A2X4PJ67</accession>
<reference evidence="2 3" key="1">
    <citation type="submission" date="2018-06" db="EMBL/GenBank/DDBJ databases">
        <authorList>
            <consortium name="Pathogen Informatics"/>
            <person name="Doyle S."/>
        </authorList>
    </citation>
    <scope>NUCLEOTIDE SEQUENCE [LARGE SCALE GENOMIC DNA]</scope>
    <source>
        <strain evidence="2 3">NCTC12858</strain>
    </source>
</reference>
<protein>
    <recommendedName>
        <fullName evidence="4">Lipoprotein</fullName>
    </recommendedName>
</protein>
<dbReference type="EMBL" id="LS483447">
    <property type="protein sequence ID" value="SQH72365.1"/>
    <property type="molecule type" value="Genomic_DNA"/>
</dbReference>
<name>A0A2X4PJ67_9PORP</name>
<sequence length="124" mass="13482">MKKLLITMIALVGLVAFSGCSKDEPTNLFKGTKWTAPDDIAEMIYGGTCTTSIEFLTDSKCQEIRVRKTRMFSGVDVEEGTYSFKGNSVSWTIGEKTISGKVSGSVLSTDMGTISGGKRTYTRE</sequence>
<dbReference type="AlphaFoldDB" id="A0A2X4PJ67"/>
<evidence type="ECO:0008006" key="4">
    <source>
        <dbReference type="Google" id="ProtNLM"/>
    </source>
</evidence>
<gene>
    <name evidence="2" type="ORF">NCTC12858_00179</name>
</gene>
<dbReference type="PROSITE" id="PS51257">
    <property type="entry name" value="PROKAR_LIPOPROTEIN"/>
    <property type="match status" value="1"/>
</dbReference>
<keyword evidence="1" id="KW-0732">Signal</keyword>